<dbReference type="Proteomes" id="UP000472372">
    <property type="component" value="Chromosome 12"/>
</dbReference>
<evidence type="ECO:0000313" key="1">
    <source>
        <dbReference type="EMBL" id="CAE7220443.1"/>
    </source>
</evidence>
<evidence type="ECO:0000313" key="2">
    <source>
        <dbReference type="Proteomes" id="UP000472372"/>
    </source>
</evidence>
<name>A0A6S6WGW2_9PLEO</name>
<sequence length="255" mass="28653">MIALNGDAVGAHAPTIEDIIPREYIEEVRAYHEELAQVKARAEWQHTKRALSALEKRQPAQNTCHEGETWIQRECRSDVSPRAWQDECEPPDAFAINRPGECPENTVFVQLTIPNGVDVENEEIFIEDIICQPSTPPRQDVRTTRRQYGYRPYKAAGKEIVGFPVEVLEDNPHAVVSADILSSDRTFVIKPISTLTANLRGFDLKLCQQDPGNTLLNSRQCVATGRPKNLRSGQFIDFTFALSPGQDGFLFYSIA</sequence>
<proteinExistence type="predicted"/>
<dbReference type="AlphaFoldDB" id="A0A6S6WGW2"/>
<protein>
    <submittedName>
        <fullName evidence="1">Uncharacterized protein</fullName>
    </submittedName>
</protein>
<dbReference type="EMBL" id="HG992988">
    <property type="protein sequence ID" value="CAE7220443.1"/>
    <property type="molecule type" value="Genomic_DNA"/>
</dbReference>
<organism evidence="1 2">
    <name type="scientific">Pyrenophora teres f. teres</name>
    <dbReference type="NCBI Taxonomy" id="97479"/>
    <lineage>
        <taxon>Eukaryota</taxon>
        <taxon>Fungi</taxon>
        <taxon>Dikarya</taxon>
        <taxon>Ascomycota</taxon>
        <taxon>Pezizomycotina</taxon>
        <taxon>Dothideomycetes</taxon>
        <taxon>Pleosporomycetidae</taxon>
        <taxon>Pleosporales</taxon>
        <taxon>Pleosporineae</taxon>
        <taxon>Pleosporaceae</taxon>
        <taxon>Pyrenophora</taxon>
    </lineage>
</organism>
<gene>
    <name evidence="1" type="ORF">PTTW11_11312</name>
</gene>
<reference evidence="1" key="1">
    <citation type="submission" date="2021-02" db="EMBL/GenBank/DDBJ databases">
        <authorList>
            <person name="Syme A R."/>
            <person name="Syme A R."/>
            <person name="Moolhuijzen P."/>
        </authorList>
    </citation>
    <scope>NUCLEOTIDE SEQUENCE</scope>
    <source>
        <strain evidence="1">W1-1</strain>
    </source>
</reference>
<accession>A0A6S6WGW2</accession>